<keyword evidence="5 8" id="KW-0249">Electron transport</keyword>
<dbReference type="SUPFAM" id="SSF142019">
    <property type="entry name" value="Nqo1 FMN-binding domain-like"/>
    <property type="match status" value="1"/>
</dbReference>
<keyword evidence="8" id="KW-1278">Translocase</keyword>
<dbReference type="PANTHER" id="PTHR43034">
    <property type="entry name" value="ION-TRANSLOCATING OXIDOREDUCTASE COMPLEX SUBUNIT C"/>
    <property type="match status" value="1"/>
</dbReference>
<keyword evidence="7 8" id="KW-0411">Iron-sulfur</keyword>
<comment type="similarity">
    <text evidence="8">Belongs to the 4Fe4S bacterial-type ferredoxin family. RnfC subfamily.</text>
</comment>
<evidence type="ECO:0000256" key="8">
    <source>
        <dbReference type="HAMAP-Rule" id="MF_00461"/>
    </source>
</evidence>
<comment type="subcellular location">
    <subcellularLocation>
        <location evidence="8">Cell inner membrane</location>
        <topology evidence="8">Peripheral membrane protein</topology>
    </subcellularLocation>
</comment>
<dbReference type="SUPFAM" id="SSF46548">
    <property type="entry name" value="alpha-helical ferredoxin"/>
    <property type="match status" value="1"/>
</dbReference>
<evidence type="ECO:0000256" key="3">
    <source>
        <dbReference type="ARBA" id="ARBA00022723"/>
    </source>
</evidence>
<feature type="compositionally biased region" description="Low complexity" evidence="9">
    <location>
        <begin position="583"/>
        <end position="602"/>
    </location>
</feature>
<feature type="compositionally biased region" description="Low complexity" evidence="9">
    <location>
        <begin position="524"/>
        <end position="536"/>
    </location>
</feature>
<feature type="domain" description="4Fe-4S ferredoxin-type" evidence="10">
    <location>
        <begin position="406"/>
        <end position="436"/>
    </location>
</feature>
<dbReference type="NCBIfam" id="TIGR01945">
    <property type="entry name" value="rnfC"/>
    <property type="match status" value="1"/>
</dbReference>
<dbReference type="Pfam" id="PF01512">
    <property type="entry name" value="Complex1_51K"/>
    <property type="match status" value="1"/>
</dbReference>
<feature type="binding site" evidence="8">
    <location>
        <position position="416"/>
    </location>
    <ligand>
        <name>[4Fe-4S] cluster</name>
        <dbReference type="ChEBI" id="CHEBI:49883"/>
        <label>2</label>
    </ligand>
</feature>
<gene>
    <name evidence="11" type="primary">rsxC</name>
    <name evidence="8" type="synonym">rnfC</name>
    <name evidence="11" type="ORF">AABB92_05945</name>
</gene>
<feature type="compositionally biased region" description="Low complexity" evidence="9">
    <location>
        <begin position="821"/>
        <end position="842"/>
    </location>
</feature>
<feature type="binding site" evidence="8">
    <location>
        <position position="377"/>
    </location>
    <ligand>
        <name>[4Fe-4S] cluster</name>
        <dbReference type="ChEBI" id="CHEBI:49883"/>
        <label>1</label>
    </ligand>
</feature>
<keyword evidence="8" id="KW-1003">Cell membrane</keyword>
<feature type="compositionally biased region" description="Low complexity" evidence="9">
    <location>
        <begin position="621"/>
        <end position="642"/>
    </location>
</feature>
<name>A0ABU9MGB8_9GAMM</name>
<feature type="compositionally biased region" description="Low complexity" evidence="9">
    <location>
        <begin position="661"/>
        <end position="682"/>
    </location>
</feature>
<protein>
    <recommendedName>
        <fullName evidence="8">Ion-translocating oxidoreductase complex subunit C</fullName>
        <ecNumber evidence="8">7.-.-.-</ecNumber>
    </recommendedName>
    <alternativeName>
        <fullName evidence="8">Rnf electron transport complex subunit C</fullName>
    </alternativeName>
</protein>
<feature type="binding site" evidence="8">
    <location>
        <position position="426"/>
    </location>
    <ligand>
        <name>[4Fe-4S] cluster</name>
        <dbReference type="ChEBI" id="CHEBI:49883"/>
        <label>1</label>
    </ligand>
</feature>
<dbReference type="InterPro" id="IPR010208">
    <property type="entry name" value="Ion_transpt_RnfC/RsxC"/>
</dbReference>
<evidence type="ECO:0000256" key="1">
    <source>
        <dbReference type="ARBA" id="ARBA00022448"/>
    </source>
</evidence>
<dbReference type="RefSeq" id="WP_342550265.1">
    <property type="nucleotide sequence ID" value="NZ_JBCGBG010000001.1"/>
</dbReference>
<keyword evidence="8" id="KW-0472">Membrane</keyword>
<accession>A0ABU9MGB8</accession>
<feature type="region of interest" description="Disordered" evidence="9">
    <location>
        <begin position="902"/>
        <end position="954"/>
    </location>
</feature>
<keyword evidence="6 8" id="KW-0408">Iron</keyword>
<dbReference type="InterPro" id="IPR011538">
    <property type="entry name" value="Nuo51_FMN-bd"/>
</dbReference>
<feature type="binding site" evidence="8">
    <location>
        <position position="383"/>
    </location>
    <ligand>
        <name>[4Fe-4S] cluster</name>
        <dbReference type="ChEBI" id="CHEBI:49883"/>
        <label>1</label>
    </ligand>
</feature>
<comment type="function">
    <text evidence="8">Part of a membrane-bound complex that couples electron transfer with translocation of ions across the membrane.</text>
</comment>
<evidence type="ECO:0000313" key="11">
    <source>
        <dbReference type="EMBL" id="MEL7695206.1"/>
    </source>
</evidence>
<feature type="compositionally biased region" description="Low complexity" evidence="9">
    <location>
        <begin position="860"/>
        <end position="874"/>
    </location>
</feature>
<evidence type="ECO:0000259" key="10">
    <source>
        <dbReference type="PROSITE" id="PS51379"/>
    </source>
</evidence>
<comment type="cofactor">
    <cofactor evidence="8">
        <name>[4Fe-4S] cluster</name>
        <dbReference type="ChEBI" id="CHEBI:49883"/>
    </cofactor>
    <text evidence="8">Binds 2 [4Fe-4S] clusters per subunit.</text>
</comment>
<feature type="compositionally biased region" description="Basic and acidic residues" evidence="9">
    <location>
        <begin position="469"/>
        <end position="490"/>
    </location>
</feature>
<dbReference type="PROSITE" id="PS00198">
    <property type="entry name" value="4FE4S_FER_1"/>
    <property type="match status" value="1"/>
</dbReference>
<dbReference type="PANTHER" id="PTHR43034:SF2">
    <property type="entry name" value="ION-TRANSLOCATING OXIDOREDUCTASE COMPLEX SUBUNIT C"/>
    <property type="match status" value="1"/>
</dbReference>
<dbReference type="EC" id="7.-.-.-" evidence="8"/>
<dbReference type="HAMAP" id="MF_00461">
    <property type="entry name" value="RsxC_RnfC"/>
    <property type="match status" value="1"/>
</dbReference>
<feature type="binding site" evidence="8">
    <location>
        <position position="419"/>
    </location>
    <ligand>
        <name>[4Fe-4S] cluster</name>
        <dbReference type="ChEBI" id="CHEBI:49883"/>
        <label>2</label>
    </ligand>
</feature>
<dbReference type="InterPro" id="IPR017900">
    <property type="entry name" value="4Fe4S_Fe_S_CS"/>
</dbReference>
<feature type="binding site" evidence="8">
    <location>
        <position position="387"/>
    </location>
    <ligand>
        <name>[4Fe-4S] cluster</name>
        <dbReference type="ChEBI" id="CHEBI:49883"/>
        <label>2</label>
    </ligand>
</feature>
<evidence type="ECO:0000256" key="5">
    <source>
        <dbReference type="ARBA" id="ARBA00022982"/>
    </source>
</evidence>
<dbReference type="InterPro" id="IPR026902">
    <property type="entry name" value="RnfC_N"/>
</dbReference>
<dbReference type="Pfam" id="PF12838">
    <property type="entry name" value="Fer4_7"/>
    <property type="match status" value="1"/>
</dbReference>
<reference evidence="11 12" key="1">
    <citation type="submission" date="2024-04" db="EMBL/GenBank/DDBJ databases">
        <authorList>
            <person name="Suleimanova A.D."/>
            <person name="Pudova D.S."/>
            <person name="Shagimardanova E.I."/>
            <person name="Sharipova M.R."/>
        </authorList>
    </citation>
    <scope>NUCLEOTIDE SEQUENCE [LARGE SCALE GENOMIC DNA]</scope>
    <source>
        <strain evidence="11 12">3.1</strain>
    </source>
</reference>
<comment type="caution">
    <text evidence="11">The sequence shown here is derived from an EMBL/GenBank/DDBJ whole genome shotgun (WGS) entry which is preliminary data.</text>
</comment>
<feature type="binding site" evidence="8">
    <location>
        <position position="422"/>
    </location>
    <ligand>
        <name>[4Fe-4S] cluster</name>
        <dbReference type="ChEBI" id="CHEBI:49883"/>
        <label>2</label>
    </ligand>
</feature>
<feature type="compositionally biased region" description="Low complexity" evidence="9">
    <location>
        <begin position="781"/>
        <end position="802"/>
    </location>
</feature>
<feature type="compositionally biased region" description="Low complexity" evidence="9">
    <location>
        <begin position="703"/>
        <end position="721"/>
    </location>
</feature>
<proteinExistence type="inferred from homology"/>
<keyword evidence="8" id="KW-0997">Cell inner membrane</keyword>
<dbReference type="InterPro" id="IPR017896">
    <property type="entry name" value="4Fe4S_Fe-S-bd"/>
</dbReference>
<comment type="subunit">
    <text evidence="8">The complex is composed of six subunits: RnfA, RnfB, RnfC, RnfD, RnfE and RnfG.</text>
</comment>
<dbReference type="Proteomes" id="UP001468095">
    <property type="component" value="Unassembled WGS sequence"/>
</dbReference>
<feature type="domain" description="4Fe-4S ferredoxin-type" evidence="10">
    <location>
        <begin position="367"/>
        <end position="397"/>
    </location>
</feature>
<dbReference type="Gene3D" id="3.30.70.20">
    <property type="match status" value="1"/>
</dbReference>
<feature type="binding site" evidence="8">
    <location>
        <position position="380"/>
    </location>
    <ligand>
        <name>[4Fe-4S] cluster</name>
        <dbReference type="ChEBI" id="CHEBI:49883"/>
        <label>1</label>
    </ligand>
</feature>
<keyword evidence="3 8" id="KW-0479">Metal-binding</keyword>
<keyword evidence="4 8" id="KW-0677">Repeat</keyword>
<dbReference type="EMBL" id="JBCGBG010000001">
    <property type="protein sequence ID" value="MEL7695206.1"/>
    <property type="molecule type" value="Genomic_DNA"/>
</dbReference>
<keyword evidence="2 8" id="KW-0004">4Fe-4S</keyword>
<evidence type="ECO:0000256" key="7">
    <source>
        <dbReference type="ARBA" id="ARBA00023014"/>
    </source>
</evidence>
<sequence>MLNLLNFFKKDKIWDFQGGIHPPEMKTQSNGTPLSELPLPHRFIIPLKQHIGHEGEICVAPGDKVLRGQPLTFGTGRMLPVHAPTSGTIEDIGQHMTAHPSGLSELCIFLTPDGEDRWMPLDPLPDYRQHPRADIVQRIHDAGIAGLGGAGFPTATKLKGGLRGVKTLIINAAECEPYITADDRLMQDYAAEVLEGSRILAWVLQAERVLIGIEDNKPEAIAALKQALGGERDLQIRVIPTKYPSGGAKQLTRILTGMEVPHGGRSTDIGVLMQNVGTAWAVKRAIINGEPITERVVTLTGEAIAQPRNVWSRLGTPISHLLHQVGFRPGPRQMVIMGGPLMGFTLPSLDVPVVKITNCILAPSSSEMGNNDEEQSCIRCSACADACPAKLLPQQLYWYSQGGDHDKARAHHIDDCIECGACAYVCPSNIPLVQYYRQEKAELRAIDLEAKRTLEAKARFEARQARLEREKQAREARHEEAKQRVARSDNGELAAAKARATARRAEPDEAAAEAQREARHAQARLRQAEAQAETQALSRQTTDPRKAAVEAAIARAKAKKMTPAGAGSEASEEAAVDPRKAAVEAAVARAKAKKAAQAESAQPVTDADAQPAAETDDPRKAAVQAAIARAKAKKAAQAESAQPVTDADAQPAAETDDPRKAAVQAAIARAKAKKAAQADSAQPGTDAESQPAAETDDPRKAAVHAAIARAKAKKAAQAESAQPVTGADAQPAEETDDPRKAAVQAAIARAKAKKAAQADSAQPGTDAESQPAAETDDPRKAAVQAAIARAKAKKAAQADSAQPVTDADAQPAAETDDPRKAAVQAAIARAKAKKAAQAESAQPVTDADAQPAAETDDPGKAAVQAAIARAKAKKAQAQAAAADAASRDAAVVATQAHYAVEKAEQAQEQANNANAEPEQAPELNQPDDARKAAIAAAIARAKARKAQSSTTLED</sequence>
<evidence type="ECO:0000256" key="4">
    <source>
        <dbReference type="ARBA" id="ARBA00022737"/>
    </source>
</evidence>
<organism evidence="11 12">
    <name type="scientific">Pantoea brenneri</name>
    <dbReference type="NCBI Taxonomy" id="472694"/>
    <lineage>
        <taxon>Bacteria</taxon>
        <taxon>Pseudomonadati</taxon>
        <taxon>Pseudomonadota</taxon>
        <taxon>Gammaproteobacteria</taxon>
        <taxon>Enterobacterales</taxon>
        <taxon>Erwiniaceae</taxon>
        <taxon>Pantoea</taxon>
    </lineage>
</organism>
<dbReference type="InterPro" id="IPR037225">
    <property type="entry name" value="Nuo51_FMN-bd_sf"/>
</dbReference>
<dbReference type="Gene3D" id="3.40.50.11540">
    <property type="entry name" value="NADH-ubiquinone oxidoreductase 51kDa subunit"/>
    <property type="match status" value="1"/>
</dbReference>
<evidence type="ECO:0000313" key="12">
    <source>
        <dbReference type="Proteomes" id="UP001468095"/>
    </source>
</evidence>
<feature type="compositionally biased region" description="Low complexity" evidence="9">
    <location>
        <begin position="741"/>
        <end position="762"/>
    </location>
</feature>
<dbReference type="NCBIfam" id="NF003454">
    <property type="entry name" value="PRK05035.1"/>
    <property type="match status" value="1"/>
</dbReference>
<feature type="region of interest" description="Disordered" evidence="9">
    <location>
        <begin position="469"/>
        <end position="874"/>
    </location>
</feature>
<feature type="compositionally biased region" description="Low complexity" evidence="9">
    <location>
        <begin position="906"/>
        <end position="922"/>
    </location>
</feature>
<dbReference type="Pfam" id="PF13375">
    <property type="entry name" value="RnfC_N"/>
    <property type="match status" value="1"/>
</dbReference>
<evidence type="ECO:0000256" key="2">
    <source>
        <dbReference type="ARBA" id="ARBA00022485"/>
    </source>
</evidence>
<keyword evidence="12" id="KW-1185">Reference proteome</keyword>
<evidence type="ECO:0000256" key="6">
    <source>
        <dbReference type="ARBA" id="ARBA00023004"/>
    </source>
</evidence>
<dbReference type="PROSITE" id="PS51379">
    <property type="entry name" value="4FE4S_FER_2"/>
    <property type="match status" value="2"/>
</dbReference>
<evidence type="ECO:0000256" key="9">
    <source>
        <dbReference type="SAM" id="MobiDB-lite"/>
    </source>
</evidence>
<keyword evidence="1 8" id="KW-0813">Transport</keyword>